<sequence>MTTKTQQRNYVWDRWGMENNLVAEFCAHTGADPGVARNILQAENWDLHLAVKSYNFLMMGHETVPTSTSLRPLLLNGSTHVPPPPPVPPLPASLSVPSSRPVLQKAEAVDFTEGKKLARGISRATDNVNLVSKARSEFALDFRDNNALVNLNQYFIETPVYTFTLPDLTIYADDFRAFLEKDLIEKSTLASLEQSGMWGFHDRLLTLRKALYNFLTNSDCKAALWRRWRWQQTQLNQQAGLVYTEVEWKKEWDSIVNMASTAPRKGTTSRRRSMAFDSAFGKQGDDCSENAVYESLEEVHVLALAHVLRRPIIVIADLVLKDVNGEALAPIPFGGIYLPLECPPQECHRSPLVLTYDAAHFSALVVMEKESFVDKAPQPPAVIPLTDSDHELLPIQFSIDPGEQFVWGRDEHIPNLASRFTLAQKDRLGLLKEYLDVITVPLTPSDGGENGELELEGSSPVEEEEIERRLSEVDLECDEMSSSSDSGVYKSKAAKQLQSVAKQFGSIGKSMSKRIKKNFGSITKMTRNNSLKKKHGPSGKKEHEGQKQSQDHILCAILHTEKRHEYQEEMVRNYLQSARIRFDKDLELRCRHAEERRAKDDDRLRDLAELEGPSLCVNQGCNLYGTAMTSYLCSGCYAKQKEHINSPLMSRANEAKYGTGRSKFYAESNAEAYQMASKIPLSRAGSNNDQTLYLSKSTFYNDTGSPALSRKNNWETNFVAQGHVTVVPVNNTSSSSSPSNIRRDYAGFKMLDTASSRPCRTPDCKFFGCPDTDFYCSKCHKENHLLLRSMNIQEMRI</sequence>
<evidence type="ECO:0000256" key="10">
    <source>
        <dbReference type="ARBA" id="ARBA00022771"/>
    </source>
</evidence>
<gene>
    <name evidence="18" type="ORF">CLODIP_2_CD06158</name>
</gene>
<evidence type="ECO:0000256" key="15">
    <source>
        <dbReference type="ARBA" id="ARBA00023242"/>
    </source>
</evidence>
<feature type="region of interest" description="Disordered" evidence="16">
    <location>
        <begin position="527"/>
        <end position="549"/>
    </location>
</feature>
<dbReference type="InterPro" id="IPR003323">
    <property type="entry name" value="OTU_dom"/>
</dbReference>
<feature type="domain" description="A20-type" evidence="17">
    <location>
        <begin position="610"/>
        <end position="645"/>
    </location>
</feature>
<dbReference type="PANTHER" id="PTHR13367">
    <property type="entry name" value="UBIQUITIN THIOESTERASE"/>
    <property type="match status" value="1"/>
</dbReference>
<feature type="domain" description="A20-type" evidence="17">
    <location>
        <begin position="753"/>
        <end position="788"/>
    </location>
</feature>
<dbReference type="GO" id="GO:0003677">
    <property type="term" value="F:DNA binding"/>
    <property type="evidence" value="ECO:0007669"/>
    <property type="project" value="InterPro"/>
</dbReference>
<dbReference type="GO" id="GO:0008270">
    <property type="term" value="F:zinc ion binding"/>
    <property type="evidence" value="ECO:0007669"/>
    <property type="project" value="UniProtKB-KW"/>
</dbReference>
<dbReference type="GO" id="GO:0035871">
    <property type="term" value="P:protein K11-linked deubiquitination"/>
    <property type="evidence" value="ECO:0007669"/>
    <property type="project" value="TreeGrafter"/>
</dbReference>
<reference evidence="18 19" key="1">
    <citation type="submission" date="2020-04" db="EMBL/GenBank/DDBJ databases">
        <authorList>
            <person name="Alioto T."/>
            <person name="Alioto T."/>
            <person name="Gomez Garrido J."/>
        </authorList>
    </citation>
    <scope>NUCLEOTIDE SEQUENCE [LARGE SCALE GENOMIC DNA]</scope>
</reference>
<evidence type="ECO:0000256" key="14">
    <source>
        <dbReference type="ARBA" id="ARBA00022833"/>
    </source>
</evidence>
<feature type="region of interest" description="Disordered" evidence="16">
    <location>
        <begin position="443"/>
        <end position="463"/>
    </location>
</feature>
<evidence type="ECO:0000256" key="6">
    <source>
        <dbReference type="ARBA" id="ARBA00022490"/>
    </source>
</evidence>
<evidence type="ECO:0000256" key="1">
    <source>
        <dbReference type="ARBA" id="ARBA00000707"/>
    </source>
</evidence>
<dbReference type="GO" id="GO:0005737">
    <property type="term" value="C:cytoplasm"/>
    <property type="evidence" value="ECO:0007669"/>
    <property type="project" value="UniProtKB-SubCell"/>
</dbReference>
<keyword evidence="7" id="KW-0597">Phosphoprotein</keyword>
<dbReference type="Pfam" id="PF02338">
    <property type="entry name" value="OTU"/>
    <property type="match status" value="1"/>
</dbReference>
<organism evidence="18 19">
    <name type="scientific">Cloeon dipterum</name>
    <dbReference type="NCBI Taxonomy" id="197152"/>
    <lineage>
        <taxon>Eukaryota</taxon>
        <taxon>Metazoa</taxon>
        <taxon>Ecdysozoa</taxon>
        <taxon>Arthropoda</taxon>
        <taxon>Hexapoda</taxon>
        <taxon>Insecta</taxon>
        <taxon>Pterygota</taxon>
        <taxon>Palaeoptera</taxon>
        <taxon>Ephemeroptera</taxon>
        <taxon>Pisciforma</taxon>
        <taxon>Baetidae</taxon>
        <taxon>Cloeon</taxon>
    </lineage>
</organism>
<comment type="subcellular location">
    <subcellularLocation>
        <location evidence="3">Cytoplasm</location>
    </subcellularLocation>
    <subcellularLocation>
        <location evidence="2">Nucleus</location>
    </subcellularLocation>
</comment>
<keyword evidence="14" id="KW-0862">Zinc</keyword>
<dbReference type="Proteomes" id="UP000494165">
    <property type="component" value="Unassembled WGS sequence"/>
</dbReference>
<dbReference type="Pfam" id="PF14555">
    <property type="entry name" value="UBA_4"/>
    <property type="match status" value="1"/>
</dbReference>
<dbReference type="PROSITE" id="PS51036">
    <property type="entry name" value="ZF_A20"/>
    <property type="match status" value="2"/>
</dbReference>
<evidence type="ECO:0000256" key="4">
    <source>
        <dbReference type="ARBA" id="ARBA00005865"/>
    </source>
</evidence>
<dbReference type="EMBL" id="CADEPI010000020">
    <property type="protein sequence ID" value="CAB3365470.1"/>
    <property type="molecule type" value="Genomic_DNA"/>
</dbReference>
<evidence type="ECO:0000256" key="12">
    <source>
        <dbReference type="ARBA" id="ARBA00022801"/>
    </source>
</evidence>
<comment type="similarity">
    <text evidence="4">Belongs to the peptidase C64 family.</text>
</comment>
<dbReference type="GO" id="GO:0004843">
    <property type="term" value="F:cysteine-type deubiquitinase activity"/>
    <property type="evidence" value="ECO:0007669"/>
    <property type="project" value="UniProtKB-EC"/>
</dbReference>
<evidence type="ECO:0000259" key="17">
    <source>
        <dbReference type="PROSITE" id="PS51036"/>
    </source>
</evidence>
<accession>A0A8S1CJN0</accession>
<keyword evidence="12" id="KW-0378">Hydrolase</keyword>
<evidence type="ECO:0000256" key="5">
    <source>
        <dbReference type="ARBA" id="ARBA00012759"/>
    </source>
</evidence>
<protein>
    <recommendedName>
        <fullName evidence="5">ubiquitinyl hydrolase 1</fullName>
        <ecNumber evidence="5">3.4.19.12</ecNumber>
    </recommendedName>
</protein>
<evidence type="ECO:0000313" key="19">
    <source>
        <dbReference type="Proteomes" id="UP000494165"/>
    </source>
</evidence>
<keyword evidence="9" id="KW-0479">Metal-binding</keyword>
<dbReference type="Gene3D" id="1.20.5.4770">
    <property type="match status" value="2"/>
</dbReference>
<keyword evidence="6" id="KW-0963">Cytoplasm</keyword>
<feature type="compositionally biased region" description="Acidic residues" evidence="16">
    <location>
        <begin position="449"/>
        <end position="463"/>
    </location>
</feature>
<keyword evidence="19" id="KW-1185">Reference proteome</keyword>
<keyword evidence="11" id="KW-0833">Ubl conjugation pathway</keyword>
<dbReference type="SUPFAM" id="SSF46934">
    <property type="entry name" value="UBA-like"/>
    <property type="match status" value="1"/>
</dbReference>
<name>A0A8S1CJN0_9INSE</name>
<dbReference type="Pfam" id="PF01754">
    <property type="entry name" value="zf-A20"/>
    <property type="match status" value="1"/>
</dbReference>
<evidence type="ECO:0000256" key="16">
    <source>
        <dbReference type="SAM" id="MobiDB-lite"/>
    </source>
</evidence>
<dbReference type="SMART" id="SM00259">
    <property type="entry name" value="ZnF_A20"/>
    <property type="match status" value="2"/>
</dbReference>
<dbReference type="GO" id="GO:0005634">
    <property type="term" value="C:nucleus"/>
    <property type="evidence" value="ECO:0007669"/>
    <property type="project" value="UniProtKB-SubCell"/>
</dbReference>
<keyword evidence="13" id="KW-0788">Thiol protease</keyword>
<dbReference type="Gene3D" id="1.10.8.10">
    <property type="entry name" value="DNA helicase RuvA subunit, C-terminal domain"/>
    <property type="match status" value="1"/>
</dbReference>
<keyword evidence="15" id="KW-0539">Nucleus</keyword>
<dbReference type="GO" id="GO:0071108">
    <property type="term" value="P:protein K48-linked deubiquitination"/>
    <property type="evidence" value="ECO:0007669"/>
    <property type="project" value="TreeGrafter"/>
</dbReference>
<evidence type="ECO:0000256" key="3">
    <source>
        <dbReference type="ARBA" id="ARBA00004496"/>
    </source>
</evidence>
<dbReference type="EC" id="3.4.19.12" evidence="5"/>
<evidence type="ECO:0000256" key="11">
    <source>
        <dbReference type="ARBA" id="ARBA00022786"/>
    </source>
</evidence>
<proteinExistence type="inferred from homology"/>
<comment type="catalytic activity">
    <reaction evidence="1">
        <text>Thiol-dependent hydrolysis of ester, thioester, amide, peptide and isopeptide bonds formed by the C-terminal Gly of ubiquitin (a 76-residue protein attached to proteins as an intracellular targeting signal).</text>
        <dbReference type="EC" id="3.4.19.12"/>
    </reaction>
</comment>
<keyword evidence="8" id="KW-0645">Protease</keyword>
<dbReference type="GO" id="GO:0070530">
    <property type="term" value="F:K63-linked polyubiquitin modification-dependent protein binding"/>
    <property type="evidence" value="ECO:0007669"/>
    <property type="project" value="TreeGrafter"/>
</dbReference>
<keyword evidence="10" id="KW-0863">Zinc-finger</keyword>
<evidence type="ECO:0000313" key="18">
    <source>
        <dbReference type="EMBL" id="CAB3365470.1"/>
    </source>
</evidence>
<dbReference type="GO" id="GO:0070536">
    <property type="term" value="P:protein K63-linked deubiquitination"/>
    <property type="evidence" value="ECO:0007669"/>
    <property type="project" value="TreeGrafter"/>
</dbReference>
<dbReference type="InterPro" id="IPR051346">
    <property type="entry name" value="OTU_Deubiquitinase"/>
</dbReference>
<dbReference type="PANTHER" id="PTHR13367:SF27">
    <property type="entry name" value="OTU DOMAIN-CONTAINING PROTEIN"/>
    <property type="match status" value="1"/>
</dbReference>
<dbReference type="CDD" id="cd22768">
    <property type="entry name" value="OTU_OTUD7"/>
    <property type="match status" value="1"/>
</dbReference>
<evidence type="ECO:0000256" key="9">
    <source>
        <dbReference type="ARBA" id="ARBA00022723"/>
    </source>
</evidence>
<dbReference type="InterPro" id="IPR002653">
    <property type="entry name" value="Znf_A20"/>
</dbReference>
<dbReference type="OrthoDB" id="10064699at2759"/>
<dbReference type="AlphaFoldDB" id="A0A8S1CJN0"/>
<dbReference type="GO" id="GO:0071947">
    <property type="term" value="P:protein deubiquitination involved in ubiquitin-dependent protein catabolic process"/>
    <property type="evidence" value="ECO:0007669"/>
    <property type="project" value="TreeGrafter"/>
</dbReference>
<comment type="caution">
    <text evidence="18">The sequence shown here is derived from an EMBL/GenBank/DDBJ whole genome shotgun (WGS) entry which is preliminary data.</text>
</comment>
<evidence type="ECO:0000256" key="2">
    <source>
        <dbReference type="ARBA" id="ARBA00004123"/>
    </source>
</evidence>
<evidence type="ECO:0000256" key="13">
    <source>
        <dbReference type="ARBA" id="ARBA00022807"/>
    </source>
</evidence>
<dbReference type="InterPro" id="IPR009060">
    <property type="entry name" value="UBA-like_sf"/>
</dbReference>
<evidence type="ECO:0000256" key="7">
    <source>
        <dbReference type="ARBA" id="ARBA00022553"/>
    </source>
</evidence>
<feature type="compositionally biased region" description="Basic and acidic residues" evidence="16">
    <location>
        <begin position="539"/>
        <end position="549"/>
    </location>
</feature>
<evidence type="ECO:0000256" key="8">
    <source>
        <dbReference type="ARBA" id="ARBA00022670"/>
    </source>
</evidence>